<evidence type="ECO:0000256" key="3">
    <source>
        <dbReference type="ARBA" id="ARBA00022692"/>
    </source>
</evidence>
<evidence type="ECO:0000256" key="5">
    <source>
        <dbReference type="ARBA" id="ARBA00022989"/>
    </source>
</evidence>
<evidence type="ECO:0000256" key="2">
    <source>
        <dbReference type="ARBA" id="ARBA00009045"/>
    </source>
</evidence>
<dbReference type="EMBL" id="PGVA01000004">
    <property type="protein sequence ID" value="PLR86157.1"/>
    <property type="molecule type" value="Genomic_DNA"/>
</dbReference>
<keyword evidence="12" id="KW-1185">Reference proteome</keyword>
<protein>
    <submittedName>
        <fullName evidence="9">Rhomboid family intramembrane serine protease</fullName>
    </submittedName>
</protein>
<dbReference type="SUPFAM" id="SSF48452">
    <property type="entry name" value="TPR-like"/>
    <property type="match status" value="1"/>
</dbReference>
<feature type="domain" description="Peptidase S54 rhomboid" evidence="8">
    <location>
        <begin position="225"/>
        <end position="358"/>
    </location>
</feature>
<feature type="transmembrane region" description="Helical" evidence="7">
    <location>
        <begin position="179"/>
        <end position="199"/>
    </location>
</feature>
<dbReference type="EMBL" id="PGVD01000013">
    <property type="protein sequence ID" value="PLS00278.1"/>
    <property type="molecule type" value="Genomic_DNA"/>
</dbReference>
<feature type="transmembrane region" description="Helical" evidence="7">
    <location>
        <begin position="266"/>
        <end position="284"/>
    </location>
</feature>
<keyword evidence="5 7" id="KW-1133">Transmembrane helix</keyword>
<dbReference type="InterPro" id="IPR022764">
    <property type="entry name" value="Peptidase_S54_rhomboid_dom"/>
</dbReference>
<dbReference type="Gene3D" id="1.20.1540.10">
    <property type="entry name" value="Rhomboid-like"/>
    <property type="match status" value="1"/>
</dbReference>
<dbReference type="RefSeq" id="WP_101575821.1">
    <property type="nucleotide sequence ID" value="NZ_PGVA01000004.1"/>
</dbReference>
<dbReference type="GO" id="GO:0016020">
    <property type="term" value="C:membrane"/>
    <property type="evidence" value="ECO:0007669"/>
    <property type="project" value="UniProtKB-SubCell"/>
</dbReference>
<dbReference type="PANTHER" id="PTHR43731:SF14">
    <property type="entry name" value="PRESENILIN-ASSOCIATED RHOMBOID-LIKE PROTEIN, MITOCHONDRIAL"/>
    <property type="match status" value="1"/>
</dbReference>
<feature type="transmembrane region" description="Helical" evidence="7">
    <location>
        <begin position="234"/>
        <end position="254"/>
    </location>
</feature>
<comment type="similarity">
    <text evidence="2">Belongs to the peptidase S54 family.</text>
</comment>
<dbReference type="Gene3D" id="1.25.40.10">
    <property type="entry name" value="Tetratricopeptide repeat domain"/>
    <property type="match status" value="1"/>
</dbReference>
<dbReference type="InterPro" id="IPR050925">
    <property type="entry name" value="Rhomboid_protease_S54"/>
</dbReference>
<name>A0A2N5GRT5_9BACI</name>
<dbReference type="GO" id="GO:0004252">
    <property type="term" value="F:serine-type endopeptidase activity"/>
    <property type="evidence" value="ECO:0007669"/>
    <property type="project" value="InterPro"/>
</dbReference>
<accession>A0A2N5GRT5</accession>
<dbReference type="PANTHER" id="PTHR43731">
    <property type="entry name" value="RHOMBOID PROTEASE"/>
    <property type="match status" value="1"/>
</dbReference>
<evidence type="ECO:0000256" key="6">
    <source>
        <dbReference type="ARBA" id="ARBA00023136"/>
    </source>
</evidence>
<keyword evidence="3 7" id="KW-0812">Transmembrane</keyword>
<evidence type="ECO:0000313" key="10">
    <source>
        <dbReference type="EMBL" id="PLS00278.1"/>
    </source>
</evidence>
<keyword evidence="9" id="KW-0645">Protease</keyword>
<dbReference type="GO" id="GO:0006508">
    <property type="term" value="P:proteolysis"/>
    <property type="evidence" value="ECO:0007669"/>
    <property type="project" value="UniProtKB-KW"/>
</dbReference>
<dbReference type="OrthoDB" id="9813074at2"/>
<evidence type="ECO:0000259" key="8">
    <source>
        <dbReference type="Pfam" id="PF01694"/>
    </source>
</evidence>
<keyword evidence="4" id="KW-0378">Hydrolase</keyword>
<proteinExistence type="inferred from homology"/>
<evidence type="ECO:0000256" key="7">
    <source>
        <dbReference type="SAM" id="Phobius"/>
    </source>
</evidence>
<evidence type="ECO:0000313" key="9">
    <source>
        <dbReference type="EMBL" id="PLR86157.1"/>
    </source>
</evidence>
<dbReference type="Proteomes" id="UP000234951">
    <property type="component" value="Unassembled WGS sequence"/>
</dbReference>
<dbReference type="InterPro" id="IPR035952">
    <property type="entry name" value="Rhomboid-like_sf"/>
</dbReference>
<feature type="transmembrane region" description="Helical" evidence="7">
    <location>
        <begin position="367"/>
        <end position="384"/>
    </location>
</feature>
<dbReference type="Pfam" id="PF01694">
    <property type="entry name" value="Rhomboid"/>
    <property type="match status" value="1"/>
</dbReference>
<keyword evidence="6 7" id="KW-0472">Membrane</keyword>
<gene>
    <name evidence="9" type="ORF">CU635_02640</name>
    <name evidence="10" type="ORF">CVD25_04350</name>
</gene>
<dbReference type="InterPro" id="IPR011990">
    <property type="entry name" value="TPR-like_helical_dom_sf"/>
</dbReference>
<dbReference type="SUPFAM" id="SSF144091">
    <property type="entry name" value="Rhomboid-like"/>
    <property type="match status" value="1"/>
</dbReference>
<feature type="transmembrane region" description="Helical" evidence="7">
    <location>
        <begin position="290"/>
        <end position="308"/>
    </location>
</feature>
<comment type="subcellular location">
    <subcellularLocation>
        <location evidence="1">Membrane</location>
        <topology evidence="1">Multi-pass membrane protein</topology>
    </subcellularLocation>
</comment>
<reference evidence="10 12" key="2">
    <citation type="submission" date="2017-12" db="EMBL/GenBank/DDBJ databases">
        <title>Comparative Functional Genomics of Dry Heat Resistant strains isolated from the Viking Spacecraft.</title>
        <authorList>
            <person name="Seuylemezian A."/>
            <person name="Cooper K."/>
            <person name="Vaishampayan P."/>
        </authorList>
    </citation>
    <scope>NUCLEOTIDE SEQUENCE [LARGE SCALE GENOMIC DNA]</scope>
    <source>
        <strain evidence="10 12">ATCC 29669</strain>
    </source>
</reference>
<sequence>MSFREDYLFWRLALYFISKQHYRIVQLSNEQTELWLEKTEQKQAQIIRLVRYNLDWGNWLQRDIELTATNGERIRKQLRHRELKVVNIYVTPYPPVDDYSFHIEKPYSHPDLPKTMVSTHIIDRANGLSALEAVGQYFHDSISFTANGEYTEQDVEAVKQAALTEAVNKAKKEKAVFEYGRPFFSYIFIAIQVMMFLILELNGGSTNTATLIEYGAKSNPHIIAGEWWRFFTPIVLHIGILHLFMNTLALFYLGPLIERIYGNIRFVVIYLFAGFTGSLASFAFSPSLSAGASGAIFGCFGALLYFGLIHPKLFFRTMGMNVIVVIAINLGLGFAIPGIDNAGHIGGLAGGFLAAGVVHFPEKKKLLLQLLFLILSIGSIRWLLNYGYEETARTRDEQLVLSLAGKYAESQQYDQTYKTLLNYPESENRSAQFLYALAFTELKLGMNDEAKGHLFETIEKESRFDEAHYYLAWVLFTERKVQEAQTHAENAVKIKPSNEEYQQLLKRINDYPESAAGG</sequence>
<evidence type="ECO:0000256" key="4">
    <source>
        <dbReference type="ARBA" id="ARBA00022801"/>
    </source>
</evidence>
<reference evidence="9 11" key="1">
    <citation type="submission" date="2017-11" db="EMBL/GenBank/DDBJ databases">
        <title>Comparitive Functional Genomics of Dry Heat Resistant strains isolated from the Viking Spacecraft.</title>
        <authorList>
            <person name="Seuylemezian A."/>
            <person name="Cooper K."/>
            <person name="Vaishampayan P."/>
        </authorList>
    </citation>
    <scope>NUCLEOTIDE SEQUENCE [LARGE SCALE GENOMIC DNA]</scope>
    <source>
        <strain evidence="9 11">M4.6</strain>
    </source>
</reference>
<dbReference type="AlphaFoldDB" id="A0A2N5GRT5"/>
<comment type="caution">
    <text evidence="9">The sequence shown here is derived from an EMBL/GenBank/DDBJ whole genome shotgun (WGS) entry which is preliminary data.</text>
</comment>
<organism evidence="9 11">
    <name type="scientific">Bacillus canaveralius</name>
    <dbReference type="NCBI Taxonomy" id="1403243"/>
    <lineage>
        <taxon>Bacteria</taxon>
        <taxon>Bacillati</taxon>
        <taxon>Bacillota</taxon>
        <taxon>Bacilli</taxon>
        <taxon>Bacillales</taxon>
        <taxon>Bacillaceae</taxon>
        <taxon>Bacillus</taxon>
    </lineage>
</organism>
<evidence type="ECO:0000313" key="12">
    <source>
        <dbReference type="Proteomes" id="UP000235114"/>
    </source>
</evidence>
<evidence type="ECO:0000313" key="11">
    <source>
        <dbReference type="Proteomes" id="UP000234951"/>
    </source>
</evidence>
<dbReference type="Proteomes" id="UP000235114">
    <property type="component" value="Unassembled WGS sequence"/>
</dbReference>
<feature type="transmembrane region" description="Helical" evidence="7">
    <location>
        <begin position="320"/>
        <end position="336"/>
    </location>
</feature>
<evidence type="ECO:0000256" key="1">
    <source>
        <dbReference type="ARBA" id="ARBA00004141"/>
    </source>
</evidence>